<evidence type="ECO:0000313" key="4">
    <source>
        <dbReference type="Proteomes" id="UP000598971"/>
    </source>
</evidence>
<dbReference type="InterPro" id="IPR013762">
    <property type="entry name" value="Integrase-like_cat_sf"/>
</dbReference>
<dbReference type="GO" id="GO:0003677">
    <property type="term" value="F:DNA binding"/>
    <property type="evidence" value="ECO:0007669"/>
    <property type="project" value="InterPro"/>
</dbReference>
<gene>
    <name evidence="3" type="ORF">GD597_19470</name>
</gene>
<protein>
    <submittedName>
        <fullName evidence="3">Tyrosine-type recombinase/integrase</fullName>
    </submittedName>
</protein>
<dbReference type="SUPFAM" id="SSF56349">
    <property type="entry name" value="DNA breaking-rejoining enzymes"/>
    <property type="match status" value="1"/>
</dbReference>
<dbReference type="RefSeq" id="WP_171609637.1">
    <property type="nucleotide sequence ID" value="NZ_WHPF01000017.1"/>
</dbReference>
<proteinExistence type="predicted"/>
<feature type="domain" description="Tyr recombinase" evidence="2">
    <location>
        <begin position="1"/>
        <end position="56"/>
    </location>
</feature>
<evidence type="ECO:0000256" key="1">
    <source>
        <dbReference type="ARBA" id="ARBA00023172"/>
    </source>
</evidence>
<dbReference type="GO" id="GO:0006310">
    <property type="term" value="P:DNA recombination"/>
    <property type="evidence" value="ECO:0007669"/>
    <property type="project" value="UniProtKB-KW"/>
</dbReference>
<sequence>MRKEVSFHALRNFFAIYLLEKGISVIYIHDMLGHFSIITTEMYLHVAKMQLVNITSPFDDLWKKGNINGKKKLRHYLVEKTHNKSIDYQ</sequence>
<evidence type="ECO:0000313" key="3">
    <source>
        <dbReference type="EMBL" id="NNV57658.1"/>
    </source>
</evidence>
<organism evidence="3 4">
    <name type="scientific">Limnovirga soli</name>
    <dbReference type="NCBI Taxonomy" id="2656915"/>
    <lineage>
        <taxon>Bacteria</taxon>
        <taxon>Pseudomonadati</taxon>
        <taxon>Bacteroidota</taxon>
        <taxon>Chitinophagia</taxon>
        <taxon>Chitinophagales</taxon>
        <taxon>Chitinophagaceae</taxon>
        <taxon>Limnovirga</taxon>
    </lineage>
</organism>
<dbReference type="Pfam" id="PF00589">
    <property type="entry name" value="Phage_integrase"/>
    <property type="match status" value="1"/>
</dbReference>
<dbReference type="GO" id="GO:0015074">
    <property type="term" value="P:DNA integration"/>
    <property type="evidence" value="ECO:0007669"/>
    <property type="project" value="InterPro"/>
</dbReference>
<dbReference type="EMBL" id="WHPF01000017">
    <property type="protein sequence ID" value="NNV57658.1"/>
    <property type="molecule type" value="Genomic_DNA"/>
</dbReference>
<reference evidence="3" key="1">
    <citation type="submission" date="2019-10" db="EMBL/GenBank/DDBJ databases">
        <title>Draft genome sequence of Panacibacter sp. KCS-6.</title>
        <authorList>
            <person name="Yim K.J."/>
        </authorList>
    </citation>
    <scope>NUCLEOTIDE SEQUENCE</scope>
    <source>
        <strain evidence="3">KCS-6</strain>
    </source>
</reference>
<keyword evidence="1" id="KW-0233">DNA recombination</keyword>
<dbReference type="Proteomes" id="UP000598971">
    <property type="component" value="Unassembled WGS sequence"/>
</dbReference>
<dbReference type="AlphaFoldDB" id="A0A8J8FGV4"/>
<dbReference type="InterPro" id="IPR011010">
    <property type="entry name" value="DNA_brk_join_enz"/>
</dbReference>
<dbReference type="Gene3D" id="1.10.443.10">
    <property type="entry name" value="Intergrase catalytic core"/>
    <property type="match status" value="1"/>
</dbReference>
<evidence type="ECO:0000259" key="2">
    <source>
        <dbReference type="PROSITE" id="PS51898"/>
    </source>
</evidence>
<name>A0A8J8FGV4_9BACT</name>
<keyword evidence="4" id="KW-1185">Reference proteome</keyword>
<accession>A0A8J8FGV4</accession>
<comment type="caution">
    <text evidence="3">The sequence shown here is derived from an EMBL/GenBank/DDBJ whole genome shotgun (WGS) entry which is preliminary data.</text>
</comment>
<dbReference type="InterPro" id="IPR002104">
    <property type="entry name" value="Integrase_catalytic"/>
</dbReference>
<dbReference type="PROSITE" id="PS51898">
    <property type="entry name" value="TYR_RECOMBINASE"/>
    <property type="match status" value="1"/>
</dbReference>